<proteinExistence type="predicted"/>
<name>A0A1J5RVK2_9ZZZZ</name>
<comment type="caution">
    <text evidence="1">The sequence shown here is derived from an EMBL/GenBank/DDBJ whole genome shotgun (WGS) entry which is preliminary data.</text>
</comment>
<gene>
    <name evidence="1" type="ORF">GALL_176990</name>
</gene>
<dbReference type="AlphaFoldDB" id="A0A1J5RVK2"/>
<accession>A0A1J5RVK2</accession>
<reference evidence="1" key="1">
    <citation type="submission" date="2016-10" db="EMBL/GenBank/DDBJ databases">
        <title>Sequence of Gallionella enrichment culture.</title>
        <authorList>
            <person name="Poehlein A."/>
            <person name="Muehling M."/>
            <person name="Daniel R."/>
        </authorList>
    </citation>
    <scope>NUCLEOTIDE SEQUENCE</scope>
</reference>
<sequence length="122" mass="13487">MVSREWFAVSDDPRNGSASHNLESLPFHHAQQLVDPFVAVDVDKHLLRTKGTHHGALDIFHRQQKLLAFENHPSQTNATSAWLSLGMSTEVMKFKFGDQTLKAVLGEDGQVNRPGIDGGSNL</sequence>
<organism evidence="1">
    <name type="scientific">mine drainage metagenome</name>
    <dbReference type="NCBI Taxonomy" id="410659"/>
    <lineage>
        <taxon>unclassified sequences</taxon>
        <taxon>metagenomes</taxon>
        <taxon>ecological metagenomes</taxon>
    </lineage>
</organism>
<protein>
    <submittedName>
        <fullName evidence="1">Uncharacterized protein</fullName>
    </submittedName>
</protein>
<evidence type="ECO:0000313" key="1">
    <source>
        <dbReference type="EMBL" id="OIR00241.1"/>
    </source>
</evidence>
<dbReference type="EMBL" id="MLJW01000097">
    <property type="protein sequence ID" value="OIR00241.1"/>
    <property type="molecule type" value="Genomic_DNA"/>
</dbReference>